<evidence type="ECO:0000256" key="4">
    <source>
        <dbReference type="ARBA" id="ARBA00022692"/>
    </source>
</evidence>
<gene>
    <name evidence="10" type="ORF">ACETIH_22520</name>
</gene>
<proteinExistence type="inferred from homology"/>
<protein>
    <submittedName>
        <fullName evidence="10">Exopolysaccharide biosynthesis polyprenyl glycosylphosphotransferase</fullName>
    </submittedName>
</protein>
<dbReference type="PANTHER" id="PTHR30576">
    <property type="entry name" value="COLANIC BIOSYNTHESIS UDP-GLUCOSE LIPID CARRIER TRANSFERASE"/>
    <property type="match status" value="1"/>
</dbReference>
<comment type="caution">
    <text evidence="10">The sequence shown here is derived from an EMBL/GenBank/DDBJ whole genome shotgun (WGS) entry which is preliminary data.</text>
</comment>
<keyword evidence="4 8" id="KW-0812">Transmembrane</keyword>
<dbReference type="Pfam" id="PF02397">
    <property type="entry name" value="Bac_transf"/>
    <property type="match status" value="1"/>
</dbReference>
<comment type="similarity">
    <text evidence="2">Belongs to the bacterial sugar transferase family.</text>
</comment>
<evidence type="ECO:0000259" key="9">
    <source>
        <dbReference type="Pfam" id="PF02397"/>
    </source>
</evidence>
<dbReference type="PANTHER" id="PTHR30576:SF21">
    <property type="entry name" value="UDP-GLUCOSE:UNDECAPRENYL-PHOSPHATE GLUCOSE-1-PHOSPHATE TRANSFERASE"/>
    <property type="match status" value="1"/>
</dbReference>
<accession>A0ABV6YDQ8</accession>
<keyword evidence="6 8" id="KW-0472">Membrane</keyword>
<keyword evidence="7" id="KW-0270">Exopolysaccharide synthesis</keyword>
<reference evidence="10 11" key="1">
    <citation type="submission" date="2024-09" db="EMBL/GenBank/DDBJ databases">
        <title>Nodulacao em especies de Leguminosae Basais da Amazonia e Caracterizacao dos Rizobios e Bacterias Associadas aos Nodulos.</title>
        <authorList>
            <person name="Jambeiro I.C.A."/>
            <person name="Lopes I.S."/>
            <person name="Aguiar E.R.G.R."/>
            <person name="Santos A.F.J."/>
            <person name="Dos Santos J.M.F."/>
            <person name="Gross E."/>
        </authorList>
    </citation>
    <scope>NUCLEOTIDE SEQUENCE [LARGE SCALE GENOMIC DNA]</scope>
    <source>
        <strain evidence="10 11">BRUESC1165</strain>
    </source>
</reference>
<dbReference type="InterPro" id="IPR003362">
    <property type="entry name" value="Bact_transf"/>
</dbReference>
<sequence>MQMEPQADDIADANVIAPPSSNRREISFLPLVSAKRIMDIVLSILALVLLMPLLILVALLIKIDSQGPILFWQKRGGLYGRPFKILKFRTMSVLEDGHTIKQARKGDPRVTRIGKWLRRTSIDELPQLINVLRGEMSLVGPRPHAIAHDDYYRKIIRNYQLRQNVKPGITGWAQVNGARGETPEPASMRVRVDLDVWYVHRNTLLLDIKILWLTVIQVIRAPNAF</sequence>
<dbReference type="Proteomes" id="UP001593940">
    <property type="component" value="Unassembled WGS sequence"/>
</dbReference>
<evidence type="ECO:0000313" key="11">
    <source>
        <dbReference type="Proteomes" id="UP001593940"/>
    </source>
</evidence>
<evidence type="ECO:0000256" key="3">
    <source>
        <dbReference type="ARBA" id="ARBA00022679"/>
    </source>
</evidence>
<evidence type="ECO:0000256" key="1">
    <source>
        <dbReference type="ARBA" id="ARBA00004141"/>
    </source>
</evidence>
<keyword evidence="3" id="KW-0808">Transferase</keyword>
<evidence type="ECO:0000256" key="5">
    <source>
        <dbReference type="ARBA" id="ARBA00022989"/>
    </source>
</evidence>
<feature type="transmembrane region" description="Helical" evidence="8">
    <location>
        <begin position="40"/>
        <end position="61"/>
    </location>
</feature>
<feature type="domain" description="Bacterial sugar transferase" evidence="9">
    <location>
        <begin position="35"/>
        <end position="219"/>
    </location>
</feature>
<name>A0ABV6YDQ8_9HYPH</name>
<dbReference type="RefSeq" id="WP_377031080.1">
    <property type="nucleotide sequence ID" value="NZ_JBHOMY010000110.1"/>
</dbReference>
<evidence type="ECO:0000256" key="7">
    <source>
        <dbReference type="ARBA" id="ARBA00023169"/>
    </source>
</evidence>
<evidence type="ECO:0000313" key="10">
    <source>
        <dbReference type="EMBL" id="MFC1459423.1"/>
    </source>
</evidence>
<evidence type="ECO:0000256" key="8">
    <source>
        <dbReference type="SAM" id="Phobius"/>
    </source>
</evidence>
<organism evidence="10 11">
    <name type="scientific">Microvirga arabica</name>
    <dbReference type="NCBI Taxonomy" id="1128671"/>
    <lineage>
        <taxon>Bacteria</taxon>
        <taxon>Pseudomonadati</taxon>
        <taxon>Pseudomonadota</taxon>
        <taxon>Alphaproteobacteria</taxon>
        <taxon>Hyphomicrobiales</taxon>
        <taxon>Methylobacteriaceae</taxon>
        <taxon>Microvirga</taxon>
    </lineage>
</organism>
<keyword evidence="11" id="KW-1185">Reference proteome</keyword>
<keyword evidence="5 8" id="KW-1133">Transmembrane helix</keyword>
<evidence type="ECO:0000256" key="2">
    <source>
        <dbReference type="ARBA" id="ARBA00006464"/>
    </source>
</evidence>
<dbReference type="EMBL" id="JBHOMY010000110">
    <property type="protein sequence ID" value="MFC1459423.1"/>
    <property type="molecule type" value="Genomic_DNA"/>
</dbReference>
<evidence type="ECO:0000256" key="6">
    <source>
        <dbReference type="ARBA" id="ARBA00023136"/>
    </source>
</evidence>
<comment type="subcellular location">
    <subcellularLocation>
        <location evidence="1">Membrane</location>
        <topology evidence="1">Multi-pass membrane protein</topology>
    </subcellularLocation>
</comment>
<dbReference type="NCBIfam" id="TIGR03025">
    <property type="entry name" value="EPS_sugtrans"/>
    <property type="match status" value="1"/>
</dbReference>
<dbReference type="InterPro" id="IPR017475">
    <property type="entry name" value="EPS_sugar_tfrase"/>
</dbReference>